<dbReference type="Proteomes" id="UP001374535">
    <property type="component" value="Chromosome 6"/>
</dbReference>
<protein>
    <submittedName>
        <fullName evidence="1">Uncharacterized protein</fullName>
    </submittedName>
</protein>
<feature type="non-terminal residue" evidence="1">
    <location>
        <position position="1"/>
    </location>
</feature>
<accession>A0AAQ3NE33</accession>
<reference evidence="1 2" key="1">
    <citation type="journal article" date="2023" name="Life. Sci Alliance">
        <title>Evolutionary insights into 3D genome organization and epigenetic landscape of Vigna mungo.</title>
        <authorList>
            <person name="Junaid A."/>
            <person name="Singh B."/>
            <person name="Bhatia S."/>
        </authorList>
    </citation>
    <scope>NUCLEOTIDE SEQUENCE [LARGE SCALE GENOMIC DNA]</scope>
    <source>
        <strain evidence="1">Urdbean</strain>
    </source>
</reference>
<proteinExistence type="predicted"/>
<keyword evidence="2" id="KW-1185">Reference proteome</keyword>
<dbReference type="EMBL" id="CP144695">
    <property type="protein sequence ID" value="WVZ08459.1"/>
    <property type="molecule type" value="Genomic_DNA"/>
</dbReference>
<name>A0AAQ3NE33_VIGMU</name>
<sequence>THHRPSALFPPSRIAWSLSSTAETLNPKPGCIDAFVKSLGVNSMLGSVPTPKIVVVVLDKEKRVASMDREVDDGIETVRLNLPTVITYELSEGENMQVWSPNAKLIVIPTSTFFLHSFKVQFLDKRIHTGGRQPSAFCLTIISLLLTEQVPFAVKDLYVIQFFPSSLFYRECHNTSHLSEPAAAFHELLALLLAGNSNCLKNEARGQVGGLGSHGFCPRANGTAILDGWKIADGRQVSGGGSAAVVVAGSRTRRRPNGTAGWRKERGRAADLRRQWWPIGRRWSQAVVAGSRFRISKATQFSQVSTTYGPNDTQLQEVLSVKVKGDQNQMSHLDMKVLQLICEFQNIR</sequence>
<evidence type="ECO:0000313" key="2">
    <source>
        <dbReference type="Proteomes" id="UP001374535"/>
    </source>
</evidence>
<gene>
    <name evidence="1" type="ORF">V8G54_021805</name>
</gene>
<organism evidence="1 2">
    <name type="scientific">Vigna mungo</name>
    <name type="common">Black gram</name>
    <name type="synonym">Phaseolus mungo</name>
    <dbReference type="NCBI Taxonomy" id="3915"/>
    <lineage>
        <taxon>Eukaryota</taxon>
        <taxon>Viridiplantae</taxon>
        <taxon>Streptophyta</taxon>
        <taxon>Embryophyta</taxon>
        <taxon>Tracheophyta</taxon>
        <taxon>Spermatophyta</taxon>
        <taxon>Magnoliopsida</taxon>
        <taxon>eudicotyledons</taxon>
        <taxon>Gunneridae</taxon>
        <taxon>Pentapetalae</taxon>
        <taxon>rosids</taxon>
        <taxon>fabids</taxon>
        <taxon>Fabales</taxon>
        <taxon>Fabaceae</taxon>
        <taxon>Papilionoideae</taxon>
        <taxon>50 kb inversion clade</taxon>
        <taxon>NPAAA clade</taxon>
        <taxon>indigoferoid/millettioid clade</taxon>
        <taxon>Phaseoleae</taxon>
        <taxon>Vigna</taxon>
    </lineage>
</organism>
<evidence type="ECO:0000313" key="1">
    <source>
        <dbReference type="EMBL" id="WVZ08459.1"/>
    </source>
</evidence>
<dbReference type="AlphaFoldDB" id="A0AAQ3NE33"/>